<evidence type="ECO:0000256" key="1">
    <source>
        <dbReference type="ARBA" id="ARBA00007637"/>
    </source>
</evidence>
<evidence type="ECO:0000259" key="2">
    <source>
        <dbReference type="Pfam" id="PF01370"/>
    </source>
</evidence>
<dbReference type="SUPFAM" id="SSF51735">
    <property type="entry name" value="NAD(P)-binding Rossmann-fold domains"/>
    <property type="match status" value="1"/>
</dbReference>
<organism evidence="3 4">
    <name type="scientific">Candidatus Ryanbacteria bacterium RIFCSPHIGHO2_02_FULL_45_13b</name>
    <dbReference type="NCBI Taxonomy" id="1802117"/>
    <lineage>
        <taxon>Bacteria</taxon>
        <taxon>Candidatus Ryaniibacteriota</taxon>
    </lineage>
</organism>
<gene>
    <name evidence="3" type="ORF">A3J54_02375</name>
</gene>
<feature type="domain" description="NAD-dependent epimerase/dehydratase" evidence="2">
    <location>
        <begin position="5"/>
        <end position="237"/>
    </location>
</feature>
<dbReference type="Gene3D" id="3.40.50.720">
    <property type="entry name" value="NAD(P)-binding Rossmann-like Domain"/>
    <property type="match status" value="1"/>
</dbReference>
<comment type="caution">
    <text evidence="3">The sequence shown here is derived from an EMBL/GenBank/DDBJ whole genome shotgun (WGS) entry which is preliminary data.</text>
</comment>
<dbReference type="STRING" id="1802117.A3J54_02375"/>
<dbReference type="Pfam" id="PF01370">
    <property type="entry name" value="Epimerase"/>
    <property type="match status" value="1"/>
</dbReference>
<comment type="similarity">
    <text evidence="1">Belongs to the NAD(P)-dependent epimerase/dehydratase family.</text>
</comment>
<name>A0A1G2GB14_9BACT</name>
<dbReference type="EMBL" id="MHNN01000001">
    <property type="protein sequence ID" value="OGZ47409.1"/>
    <property type="molecule type" value="Genomic_DNA"/>
</dbReference>
<dbReference type="InterPro" id="IPR036291">
    <property type="entry name" value="NAD(P)-bd_dom_sf"/>
</dbReference>
<dbReference type="PANTHER" id="PTHR43000">
    <property type="entry name" value="DTDP-D-GLUCOSE 4,6-DEHYDRATASE-RELATED"/>
    <property type="match status" value="1"/>
</dbReference>
<proteinExistence type="inferred from homology"/>
<dbReference type="AlphaFoldDB" id="A0A1G2GB14"/>
<reference evidence="3 4" key="1">
    <citation type="journal article" date="2016" name="Nat. Commun.">
        <title>Thousands of microbial genomes shed light on interconnected biogeochemical processes in an aquifer system.</title>
        <authorList>
            <person name="Anantharaman K."/>
            <person name="Brown C.T."/>
            <person name="Hug L.A."/>
            <person name="Sharon I."/>
            <person name="Castelle C.J."/>
            <person name="Probst A.J."/>
            <person name="Thomas B.C."/>
            <person name="Singh A."/>
            <person name="Wilkins M.J."/>
            <person name="Karaoz U."/>
            <person name="Brodie E.L."/>
            <person name="Williams K.H."/>
            <person name="Hubbard S.S."/>
            <person name="Banfield J.F."/>
        </authorList>
    </citation>
    <scope>NUCLEOTIDE SEQUENCE [LARGE SCALE GENOMIC DNA]</scope>
</reference>
<evidence type="ECO:0000313" key="4">
    <source>
        <dbReference type="Proteomes" id="UP000176576"/>
    </source>
</evidence>
<dbReference type="Proteomes" id="UP000176576">
    <property type="component" value="Unassembled WGS sequence"/>
</dbReference>
<sequence length="315" mass="35593">MSKEILITGATGFIGANLIRHVLLAGDNAHIVLRKGANAWRIKDMLPRAITHAIDMRNIKDVTRVVRQINPHRVFHLASYGAYPFQADVAEMVRTDVGGTYALLQAARTVDRLEAFISAGSSTEYGFKDHPMRETDTLEPNTAYGAAKASQTLWSQFFAHAYGLPVVVVRPSLVYGYYEEPTRLIPSAIVAHIRNRPLSLSSPFPKKDFVFIEDVLDACDILARNAKTYTGEIFNIASGTEYSVGEVVMLVRRLMKRTIPFEWGGHEGRIWDTDTHWVDDVSKAEKRMKWRAAHSFEEGLLKTIQWFEKNHTVYP</sequence>
<evidence type="ECO:0000313" key="3">
    <source>
        <dbReference type="EMBL" id="OGZ47409.1"/>
    </source>
</evidence>
<protein>
    <recommendedName>
        <fullName evidence="2">NAD-dependent epimerase/dehydratase domain-containing protein</fullName>
    </recommendedName>
</protein>
<accession>A0A1G2GB14</accession>
<dbReference type="InterPro" id="IPR001509">
    <property type="entry name" value="Epimerase_deHydtase"/>
</dbReference>